<feature type="domain" description="DUF7708" evidence="1">
    <location>
        <begin position="112"/>
        <end position="241"/>
    </location>
</feature>
<dbReference type="Proteomes" id="UP000193144">
    <property type="component" value="Unassembled WGS sequence"/>
</dbReference>
<dbReference type="EMBL" id="MCFA01000036">
    <property type="protein sequence ID" value="ORY14029.1"/>
    <property type="molecule type" value="Genomic_DNA"/>
</dbReference>
<dbReference type="OrthoDB" id="5389929at2759"/>
<reference evidence="2 3" key="1">
    <citation type="submission" date="2016-07" db="EMBL/GenBank/DDBJ databases">
        <title>Pervasive Adenine N6-methylation of Active Genes in Fungi.</title>
        <authorList>
            <consortium name="DOE Joint Genome Institute"/>
            <person name="Mondo S.J."/>
            <person name="Dannebaum R.O."/>
            <person name="Kuo R.C."/>
            <person name="Labutti K."/>
            <person name="Haridas S."/>
            <person name="Kuo A."/>
            <person name="Salamov A."/>
            <person name="Ahrendt S.R."/>
            <person name="Lipzen A."/>
            <person name="Sullivan W."/>
            <person name="Andreopoulos W.B."/>
            <person name="Clum A."/>
            <person name="Lindquist E."/>
            <person name="Daum C."/>
            <person name="Ramamoorthy G.K."/>
            <person name="Gryganskyi A."/>
            <person name="Culley D."/>
            <person name="Magnuson J.K."/>
            <person name="James T.Y."/>
            <person name="O'Malley M.A."/>
            <person name="Stajich J.E."/>
            <person name="Spatafora J.W."/>
            <person name="Visel A."/>
            <person name="Grigoriev I.V."/>
        </authorList>
    </citation>
    <scope>NUCLEOTIDE SEQUENCE [LARGE SCALE GENOMIC DNA]</scope>
    <source>
        <strain evidence="2 3">CBS 115471</strain>
    </source>
</reference>
<organism evidence="2 3">
    <name type="scientific">Clohesyomyces aquaticus</name>
    <dbReference type="NCBI Taxonomy" id="1231657"/>
    <lineage>
        <taxon>Eukaryota</taxon>
        <taxon>Fungi</taxon>
        <taxon>Dikarya</taxon>
        <taxon>Ascomycota</taxon>
        <taxon>Pezizomycotina</taxon>
        <taxon>Dothideomycetes</taxon>
        <taxon>Pleosporomycetidae</taxon>
        <taxon>Pleosporales</taxon>
        <taxon>Lindgomycetaceae</taxon>
        <taxon>Clohesyomyces</taxon>
    </lineage>
</organism>
<accession>A0A1Y1ZUU4</accession>
<protein>
    <recommendedName>
        <fullName evidence="1">DUF7708 domain-containing protein</fullName>
    </recommendedName>
</protein>
<dbReference type="STRING" id="1231657.A0A1Y1ZUU4"/>
<evidence type="ECO:0000259" key="1">
    <source>
        <dbReference type="Pfam" id="PF24809"/>
    </source>
</evidence>
<evidence type="ECO:0000313" key="2">
    <source>
        <dbReference type="EMBL" id="ORY14029.1"/>
    </source>
</evidence>
<gene>
    <name evidence="2" type="ORF">BCR34DRAFT_599445</name>
</gene>
<comment type="caution">
    <text evidence="2">The sequence shown here is derived from an EMBL/GenBank/DDBJ whole genome shotgun (WGS) entry which is preliminary data.</text>
</comment>
<evidence type="ECO:0000313" key="3">
    <source>
        <dbReference type="Proteomes" id="UP000193144"/>
    </source>
</evidence>
<dbReference type="Pfam" id="PF24809">
    <property type="entry name" value="DUF7708"/>
    <property type="match status" value="1"/>
</dbReference>
<keyword evidence="3" id="KW-1185">Reference proteome</keyword>
<dbReference type="InterPro" id="IPR056125">
    <property type="entry name" value="DUF7708"/>
</dbReference>
<sequence length="545" mass="61542">MSAGSLQPKKADDPSYAVEIPEDIKQEIDKYAKESLERSETLYRSVAGKFKLRTDVFSGASSIERFQLEESIEKAIVKGKEMDSARKKSLSKKSGTHLVNFANSLRGLLIGYTEMKGIIGGAAPPFSQIAYGGLHVLLFIGINKIRREDSIKDTLDELALAMPRMRNYGRALQGHKQEDLPMRKLLIEVYIAAMEFPKCAIKYYTQKSYKRNLRLVYKPEQMVKEVADRITKAITSISDEAIGGIFVTQRQQGLEMQVVASDTQQIVAAYRKTQENQHRRHIRQLRQNLSLSTNDYVSPTLEDLRNILEGSFSKSPRRAGKKDKVLMELNLIKLLQLPEFKRWQNGPRSSLLVLSGSNYDDHYSRTRLCWLSSAIIEVASNIAPNHGRAVYSPRRVLPPTSTESPQKALSTAVIQLLEADMALCDEVVDMINCSAGVSIKEQIKNLEIIMEHSSASTIYLLFDRIDLFDKHGVSPVDFIISLLRVIKVQGKVVKVLVTAEGVRWKKDEELLASNNGKALRDGLEDEQLILKLQWMQPEAEDSEWN</sequence>
<proteinExistence type="predicted"/>
<name>A0A1Y1ZUU4_9PLEO</name>
<dbReference type="AlphaFoldDB" id="A0A1Y1ZUU4"/>